<evidence type="ECO:0000313" key="2">
    <source>
        <dbReference type="EMBL" id="CEK53896.1"/>
    </source>
</evidence>
<feature type="region of interest" description="Disordered" evidence="1">
    <location>
        <begin position="1"/>
        <end position="42"/>
    </location>
</feature>
<protein>
    <submittedName>
        <fullName evidence="2">Uncharacterized protein</fullName>
    </submittedName>
</protein>
<evidence type="ECO:0000256" key="1">
    <source>
        <dbReference type="SAM" id="MobiDB-lite"/>
    </source>
</evidence>
<gene>
    <name evidence="2" type="primary">ORF21502</name>
</gene>
<dbReference type="AlphaFoldDB" id="A0A0B6YDN7"/>
<organism evidence="2">
    <name type="scientific">Arion vulgaris</name>
    <dbReference type="NCBI Taxonomy" id="1028688"/>
    <lineage>
        <taxon>Eukaryota</taxon>
        <taxon>Metazoa</taxon>
        <taxon>Spiralia</taxon>
        <taxon>Lophotrochozoa</taxon>
        <taxon>Mollusca</taxon>
        <taxon>Gastropoda</taxon>
        <taxon>Heterobranchia</taxon>
        <taxon>Euthyneura</taxon>
        <taxon>Panpulmonata</taxon>
        <taxon>Eupulmonata</taxon>
        <taxon>Stylommatophora</taxon>
        <taxon>Helicina</taxon>
        <taxon>Arionoidea</taxon>
        <taxon>Arionidae</taxon>
        <taxon>Arion</taxon>
    </lineage>
</organism>
<dbReference type="EMBL" id="HACG01007031">
    <property type="protein sequence ID" value="CEK53896.1"/>
    <property type="molecule type" value="Transcribed_RNA"/>
</dbReference>
<accession>A0A0B6YDN7</accession>
<feature type="compositionally biased region" description="Polar residues" evidence="1">
    <location>
        <begin position="31"/>
        <end position="42"/>
    </location>
</feature>
<proteinExistence type="predicted"/>
<feature type="compositionally biased region" description="Low complexity" evidence="1">
    <location>
        <begin position="8"/>
        <end position="22"/>
    </location>
</feature>
<sequence>KKNTSAVSLSDMYSQSLSSSMSDHPDGKSSFEASSSNDLARTPISSGLADWHRSDRTINNGIPSSFSQDSISSYNSIEEKVDEPSLRYITAASSPVGGTVYTLSTGGVDSVYG</sequence>
<feature type="non-terminal residue" evidence="2">
    <location>
        <position position="1"/>
    </location>
</feature>
<feature type="non-terminal residue" evidence="2">
    <location>
        <position position="113"/>
    </location>
</feature>
<reference evidence="2" key="1">
    <citation type="submission" date="2014-12" db="EMBL/GenBank/DDBJ databases">
        <title>Insight into the proteome of Arion vulgaris.</title>
        <authorList>
            <person name="Aradska J."/>
            <person name="Bulat T."/>
            <person name="Smidak R."/>
            <person name="Sarate P."/>
            <person name="Gangsoo J."/>
            <person name="Sialana F."/>
            <person name="Bilban M."/>
            <person name="Lubec G."/>
        </authorList>
    </citation>
    <scope>NUCLEOTIDE SEQUENCE</scope>
    <source>
        <tissue evidence="2">Skin</tissue>
    </source>
</reference>
<name>A0A0B6YDN7_9EUPU</name>